<dbReference type="GO" id="GO:0022857">
    <property type="term" value="F:transmembrane transporter activity"/>
    <property type="evidence" value="ECO:0007669"/>
    <property type="project" value="InterPro"/>
</dbReference>
<dbReference type="InterPro" id="IPR050327">
    <property type="entry name" value="Proton-linked_MCT"/>
</dbReference>
<dbReference type="SUPFAM" id="SSF103473">
    <property type="entry name" value="MFS general substrate transporter"/>
    <property type="match status" value="1"/>
</dbReference>
<dbReference type="CDD" id="cd17352">
    <property type="entry name" value="MFS_MCT_SLC16"/>
    <property type="match status" value="1"/>
</dbReference>
<evidence type="ECO:0000256" key="1">
    <source>
        <dbReference type="ARBA" id="ARBA00004141"/>
    </source>
</evidence>
<gene>
    <name evidence="5" type="ORF">Vbra_11788</name>
</gene>
<comment type="subcellular location">
    <subcellularLocation>
        <location evidence="1">Membrane</location>
        <topology evidence="1">Multi-pass membrane protein</topology>
    </subcellularLocation>
</comment>
<feature type="compositionally biased region" description="Low complexity" evidence="2">
    <location>
        <begin position="508"/>
        <end position="518"/>
    </location>
</feature>
<dbReference type="VEuPathDB" id="CryptoDB:Vbra_11788"/>
<sequence length="536" mass="57376">MMDDWRHNWVVVMASWLVHFSSLGTMNTFGVFLPFLMEAFGTTKAMAALVYSIMVCCFYLFGAVNGALVRNYGHRRMARVSTVMVLAGLLLSSFVTDIWQLFLTYGIVLGQGFGLSYMSCITIIALHFSKTRATATGLAVCGSGIGTLALAPTFNALLVQAGWRDTLRFQAGVCSGAILFASFFFNIPHGQHHEPEGDGKHQQAAKETSSSLGAASDEDEAGVQVVIDEQAGYFKTVPLEETHGDQNEDPAASNGIPRPSSSQAEEGGGCGAKKASVPAQQSPSKRLKKQSSLMRLLPPMHFDVSPFRDSRFVLLFLGCFCGGFAYFSPFAHLPAWGMENGLSSSKAALCVTAFGAGSTVGRGLVGKAADVFGHIRIYWIGTTLMALDIAFLAVATDVARLMVFAVVFGVSSGAYIALTPVICADIVGKDQLPCALGFVYMGIGVALLMGPPCAGFLADKINYPTAFGFAALVMFMACAFFTALWVRSTWLDKKRQREGVSMQFSSLQQAAQPEGGAAPDHDDEKNESKEKEATAS</sequence>
<feature type="transmembrane region" description="Helical" evidence="3">
    <location>
        <begin position="48"/>
        <end position="68"/>
    </location>
</feature>
<feature type="transmembrane region" description="Helical" evidence="3">
    <location>
        <begin position="463"/>
        <end position="486"/>
    </location>
</feature>
<dbReference type="PROSITE" id="PS50850">
    <property type="entry name" value="MFS"/>
    <property type="match status" value="1"/>
</dbReference>
<dbReference type="STRING" id="1169540.A0A0G4EHI4"/>
<feature type="region of interest" description="Disordered" evidence="2">
    <location>
        <begin position="502"/>
        <end position="536"/>
    </location>
</feature>
<dbReference type="InterPro" id="IPR036259">
    <property type="entry name" value="MFS_trans_sf"/>
</dbReference>
<proteinExistence type="predicted"/>
<feature type="compositionally biased region" description="Basic and acidic residues" evidence="2">
    <location>
        <begin position="519"/>
        <end position="536"/>
    </location>
</feature>
<dbReference type="EMBL" id="CDMY01000227">
    <property type="protein sequence ID" value="CEL95358.1"/>
    <property type="molecule type" value="Genomic_DNA"/>
</dbReference>
<evidence type="ECO:0000313" key="6">
    <source>
        <dbReference type="Proteomes" id="UP000041254"/>
    </source>
</evidence>
<feature type="compositionally biased region" description="Basic and acidic residues" evidence="2">
    <location>
        <begin position="191"/>
        <end position="201"/>
    </location>
</feature>
<feature type="region of interest" description="Disordered" evidence="2">
    <location>
        <begin position="191"/>
        <end position="218"/>
    </location>
</feature>
<dbReference type="OMA" id="LNRVRCR"/>
<feature type="transmembrane region" description="Helical" evidence="3">
    <location>
        <begin position="401"/>
        <end position="423"/>
    </location>
</feature>
<dbReference type="InterPro" id="IPR020846">
    <property type="entry name" value="MFS_dom"/>
</dbReference>
<dbReference type="Proteomes" id="UP000041254">
    <property type="component" value="Unassembled WGS sequence"/>
</dbReference>
<keyword evidence="3" id="KW-0812">Transmembrane</keyword>
<dbReference type="Pfam" id="PF07690">
    <property type="entry name" value="MFS_1"/>
    <property type="match status" value="1"/>
</dbReference>
<keyword evidence="6" id="KW-1185">Reference proteome</keyword>
<evidence type="ECO:0000256" key="2">
    <source>
        <dbReference type="SAM" id="MobiDB-lite"/>
    </source>
</evidence>
<feature type="region of interest" description="Disordered" evidence="2">
    <location>
        <begin position="241"/>
        <end position="289"/>
    </location>
</feature>
<dbReference type="InterPro" id="IPR011701">
    <property type="entry name" value="MFS"/>
</dbReference>
<feature type="transmembrane region" description="Helical" evidence="3">
    <location>
        <begin position="312"/>
        <end position="333"/>
    </location>
</feature>
<organism evidence="5 6">
    <name type="scientific">Vitrella brassicaformis (strain CCMP3155)</name>
    <dbReference type="NCBI Taxonomy" id="1169540"/>
    <lineage>
        <taxon>Eukaryota</taxon>
        <taxon>Sar</taxon>
        <taxon>Alveolata</taxon>
        <taxon>Colpodellida</taxon>
        <taxon>Vitrellaceae</taxon>
        <taxon>Vitrella</taxon>
    </lineage>
</organism>
<keyword evidence="3" id="KW-0472">Membrane</keyword>
<dbReference type="OrthoDB" id="6499973at2759"/>
<feature type="transmembrane region" description="Helical" evidence="3">
    <location>
        <begin position="80"/>
        <end position="99"/>
    </location>
</feature>
<dbReference type="PANTHER" id="PTHR11360:SF284">
    <property type="entry name" value="EG:103B4.3 PROTEIN-RELATED"/>
    <property type="match status" value="1"/>
</dbReference>
<feature type="transmembrane region" description="Helical" evidence="3">
    <location>
        <begin position="169"/>
        <end position="187"/>
    </location>
</feature>
<name>A0A0G4EHI4_VITBC</name>
<feature type="transmembrane region" description="Helical" evidence="3">
    <location>
        <begin position="138"/>
        <end position="163"/>
    </location>
</feature>
<dbReference type="Gene3D" id="1.20.1250.20">
    <property type="entry name" value="MFS general substrate transporter like domains"/>
    <property type="match status" value="2"/>
</dbReference>
<dbReference type="InParanoid" id="A0A0G4EHI4"/>
<feature type="transmembrane region" description="Helical" evidence="3">
    <location>
        <begin position="435"/>
        <end position="457"/>
    </location>
</feature>
<accession>A0A0G4EHI4</accession>
<dbReference type="PhylomeDB" id="A0A0G4EHI4"/>
<evidence type="ECO:0000313" key="5">
    <source>
        <dbReference type="EMBL" id="CEL95358.1"/>
    </source>
</evidence>
<feature type="transmembrane region" description="Helical" evidence="3">
    <location>
        <begin position="105"/>
        <end position="126"/>
    </location>
</feature>
<evidence type="ECO:0000256" key="3">
    <source>
        <dbReference type="SAM" id="Phobius"/>
    </source>
</evidence>
<dbReference type="PANTHER" id="PTHR11360">
    <property type="entry name" value="MONOCARBOXYLATE TRANSPORTER"/>
    <property type="match status" value="1"/>
</dbReference>
<reference evidence="5 6" key="1">
    <citation type="submission" date="2014-11" db="EMBL/GenBank/DDBJ databases">
        <authorList>
            <person name="Zhu J."/>
            <person name="Qi W."/>
            <person name="Song R."/>
        </authorList>
    </citation>
    <scope>NUCLEOTIDE SEQUENCE [LARGE SCALE GENOMIC DNA]</scope>
</reference>
<feature type="transmembrane region" description="Helical" evidence="3">
    <location>
        <begin position="345"/>
        <end position="365"/>
    </location>
</feature>
<feature type="transmembrane region" description="Helical" evidence="3">
    <location>
        <begin position="12"/>
        <end position="36"/>
    </location>
</feature>
<feature type="domain" description="Major facilitator superfamily (MFS) profile" evidence="4">
    <location>
        <begin position="8"/>
        <end position="489"/>
    </location>
</feature>
<feature type="transmembrane region" description="Helical" evidence="3">
    <location>
        <begin position="377"/>
        <end position="395"/>
    </location>
</feature>
<keyword evidence="3" id="KW-1133">Transmembrane helix</keyword>
<dbReference type="AlphaFoldDB" id="A0A0G4EHI4"/>
<evidence type="ECO:0000259" key="4">
    <source>
        <dbReference type="PROSITE" id="PS50850"/>
    </source>
</evidence>
<dbReference type="GO" id="GO:0016020">
    <property type="term" value="C:membrane"/>
    <property type="evidence" value="ECO:0007669"/>
    <property type="project" value="UniProtKB-SubCell"/>
</dbReference>
<protein>
    <recommendedName>
        <fullName evidence="4">Major facilitator superfamily (MFS) profile domain-containing protein</fullName>
    </recommendedName>
</protein>